<keyword evidence="4 6" id="KW-0472">Membrane</keyword>
<evidence type="ECO:0000256" key="2">
    <source>
        <dbReference type="ARBA" id="ARBA00022692"/>
    </source>
</evidence>
<sequence length="361" mass="40301">MMFPVERSNQKALISCAVIFSILPMTAVGLRLLARRVSNRKVDLSDYLIIAACINVVGYQALNISCVLIAGGGFHVAELQDRFHFDSGPTLFLKMILAQQIVWATSLTFTKTSILTLYSKVFTVSYFIIAARITAIIIFLWMLVVILGSFLICQPLEYNWDQTIDGHCGSSITLWVCHGVLNIVTDLIVLLLPMPYIYSLELVLYKKLVLMATFGLGLFVAIISAIRLYSILHVDMSDVTYTILMPILWSALEPCLAITLACIPLLRPLLGGRYTPTGTAKLGPPTMKSRAVTQKRSRRFKIPEDEVCITRQADDGPQQRPESIRYDAISRHSHADANTDTDVELSAISSKKDWRVGERQL</sequence>
<gene>
    <name evidence="8" type="ORF">FJTKL_11784</name>
</gene>
<reference evidence="8 9" key="1">
    <citation type="submission" date="2024-03" db="EMBL/GenBank/DDBJ databases">
        <title>A high-quality draft genome sequence of Diaporthe vaccinii, a causative agent of upright dieback and viscid rot disease in cranberry plants.</title>
        <authorList>
            <person name="Sarrasin M."/>
            <person name="Lang B.F."/>
            <person name="Burger G."/>
        </authorList>
    </citation>
    <scope>NUCLEOTIDE SEQUENCE [LARGE SCALE GENOMIC DNA]</scope>
    <source>
        <strain evidence="8 9">IS7</strain>
    </source>
</reference>
<feature type="transmembrane region" description="Helical" evidence="6">
    <location>
        <begin position="243"/>
        <end position="266"/>
    </location>
</feature>
<evidence type="ECO:0000313" key="9">
    <source>
        <dbReference type="Proteomes" id="UP001600888"/>
    </source>
</evidence>
<feature type="transmembrane region" description="Helical" evidence="6">
    <location>
        <begin position="46"/>
        <end position="71"/>
    </location>
</feature>
<dbReference type="PANTHER" id="PTHR33048">
    <property type="entry name" value="PTH11-LIKE INTEGRAL MEMBRANE PROTEIN (AFU_ORTHOLOGUE AFUA_5G11245)"/>
    <property type="match status" value="1"/>
</dbReference>
<dbReference type="InterPro" id="IPR052337">
    <property type="entry name" value="SAT4-like"/>
</dbReference>
<feature type="transmembrane region" description="Helical" evidence="6">
    <location>
        <begin position="121"/>
        <end position="152"/>
    </location>
</feature>
<dbReference type="Proteomes" id="UP001600888">
    <property type="component" value="Unassembled WGS sequence"/>
</dbReference>
<name>A0ABR4EFD7_9PEZI</name>
<evidence type="ECO:0000313" key="8">
    <source>
        <dbReference type="EMBL" id="KAL2281112.1"/>
    </source>
</evidence>
<accession>A0ABR4EFD7</accession>
<dbReference type="PANTHER" id="PTHR33048:SF57">
    <property type="entry name" value="INTEGRAL MEMBRANE PROTEIN-RELATED"/>
    <property type="match status" value="1"/>
</dbReference>
<proteinExistence type="inferred from homology"/>
<dbReference type="Pfam" id="PF20684">
    <property type="entry name" value="Fung_rhodopsin"/>
    <property type="match status" value="1"/>
</dbReference>
<comment type="similarity">
    <text evidence="5">Belongs to the SAT4 family.</text>
</comment>
<keyword evidence="9" id="KW-1185">Reference proteome</keyword>
<organism evidence="8 9">
    <name type="scientific">Diaporthe vaccinii</name>
    <dbReference type="NCBI Taxonomy" id="105482"/>
    <lineage>
        <taxon>Eukaryota</taxon>
        <taxon>Fungi</taxon>
        <taxon>Dikarya</taxon>
        <taxon>Ascomycota</taxon>
        <taxon>Pezizomycotina</taxon>
        <taxon>Sordariomycetes</taxon>
        <taxon>Sordariomycetidae</taxon>
        <taxon>Diaporthales</taxon>
        <taxon>Diaporthaceae</taxon>
        <taxon>Diaporthe</taxon>
        <taxon>Diaporthe eres species complex</taxon>
    </lineage>
</organism>
<evidence type="ECO:0000256" key="5">
    <source>
        <dbReference type="ARBA" id="ARBA00038359"/>
    </source>
</evidence>
<comment type="subcellular location">
    <subcellularLocation>
        <location evidence="1">Membrane</location>
        <topology evidence="1">Multi-pass membrane protein</topology>
    </subcellularLocation>
</comment>
<comment type="caution">
    <text evidence="8">The sequence shown here is derived from an EMBL/GenBank/DDBJ whole genome shotgun (WGS) entry which is preliminary data.</text>
</comment>
<dbReference type="InterPro" id="IPR049326">
    <property type="entry name" value="Rhodopsin_dom_fungi"/>
</dbReference>
<feature type="transmembrane region" description="Helical" evidence="6">
    <location>
        <begin position="12"/>
        <end position="34"/>
    </location>
</feature>
<feature type="transmembrane region" description="Helical" evidence="6">
    <location>
        <begin position="172"/>
        <end position="196"/>
    </location>
</feature>
<evidence type="ECO:0000256" key="1">
    <source>
        <dbReference type="ARBA" id="ARBA00004141"/>
    </source>
</evidence>
<protein>
    <recommendedName>
        <fullName evidence="7">Rhodopsin domain-containing protein</fullName>
    </recommendedName>
</protein>
<feature type="transmembrane region" description="Helical" evidence="6">
    <location>
        <begin position="91"/>
        <end position="109"/>
    </location>
</feature>
<keyword evidence="3 6" id="KW-1133">Transmembrane helix</keyword>
<evidence type="ECO:0000259" key="7">
    <source>
        <dbReference type="Pfam" id="PF20684"/>
    </source>
</evidence>
<feature type="transmembrane region" description="Helical" evidence="6">
    <location>
        <begin position="208"/>
        <end position="231"/>
    </location>
</feature>
<dbReference type="EMBL" id="JBAWTH010000059">
    <property type="protein sequence ID" value="KAL2281112.1"/>
    <property type="molecule type" value="Genomic_DNA"/>
</dbReference>
<evidence type="ECO:0000256" key="6">
    <source>
        <dbReference type="SAM" id="Phobius"/>
    </source>
</evidence>
<keyword evidence="2 6" id="KW-0812">Transmembrane</keyword>
<evidence type="ECO:0000256" key="3">
    <source>
        <dbReference type="ARBA" id="ARBA00022989"/>
    </source>
</evidence>
<feature type="domain" description="Rhodopsin" evidence="7">
    <location>
        <begin position="30"/>
        <end position="270"/>
    </location>
</feature>
<evidence type="ECO:0000256" key="4">
    <source>
        <dbReference type="ARBA" id="ARBA00023136"/>
    </source>
</evidence>